<dbReference type="SUPFAM" id="SSF48403">
    <property type="entry name" value="Ankyrin repeat"/>
    <property type="match status" value="3"/>
</dbReference>
<dbReference type="Gene3D" id="1.25.40.20">
    <property type="entry name" value="Ankyrin repeat-containing domain"/>
    <property type="match status" value="3"/>
</dbReference>
<evidence type="ECO:0000313" key="5">
    <source>
        <dbReference type="EMBL" id="CAG8976382.1"/>
    </source>
</evidence>
<keyword evidence="1" id="KW-0677">Repeat</keyword>
<proteinExistence type="predicted"/>
<dbReference type="PANTHER" id="PTHR24198:SF165">
    <property type="entry name" value="ANKYRIN REPEAT-CONTAINING PROTEIN-RELATED"/>
    <property type="match status" value="1"/>
</dbReference>
<comment type="caution">
    <text evidence="5">The sequence shown here is derived from an EMBL/GenBank/DDBJ whole genome shotgun (WGS) entry which is preliminary data.</text>
</comment>
<feature type="repeat" description="ANK" evidence="3">
    <location>
        <begin position="1066"/>
        <end position="1108"/>
    </location>
</feature>
<feature type="repeat" description="ANK" evidence="3">
    <location>
        <begin position="1347"/>
        <end position="1379"/>
    </location>
</feature>
<evidence type="ECO:0000259" key="4">
    <source>
        <dbReference type="Pfam" id="PF24883"/>
    </source>
</evidence>
<dbReference type="Pfam" id="PF24883">
    <property type="entry name" value="NPHP3_N"/>
    <property type="match status" value="1"/>
</dbReference>
<dbReference type="PANTHER" id="PTHR24198">
    <property type="entry name" value="ANKYRIN REPEAT AND PROTEIN KINASE DOMAIN-CONTAINING PROTEIN"/>
    <property type="match status" value="1"/>
</dbReference>
<dbReference type="InterPro" id="IPR056884">
    <property type="entry name" value="NPHP3-like_N"/>
</dbReference>
<keyword evidence="2 3" id="KW-0040">ANK repeat</keyword>
<reference evidence="5" key="1">
    <citation type="submission" date="2021-07" db="EMBL/GenBank/DDBJ databases">
        <authorList>
            <person name="Durling M."/>
        </authorList>
    </citation>
    <scope>NUCLEOTIDE SEQUENCE</scope>
</reference>
<evidence type="ECO:0000313" key="6">
    <source>
        <dbReference type="Proteomes" id="UP000701801"/>
    </source>
</evidence>
<dbReference type="PROSITE" id="PS50088">
    <property type="entry name" value="ANK_REPEAT"/>
    <property type="match status" value="7"/>
</dbReference>
<feature type="domain" description="Nephrocystin 3-like N-terminal" evidence="4">
    <location>
        <begin position="251"/>
        <end position="411"/>
    </location>
</feature>
<dbReference type="Gene3D" id="3.40.50.300">
    <property type="entry name" value="P-loop containing nucleotide triphosphate hydrolases"/>
    <property type="match status" value="1"/>
</dbReference>
<dbReference type="EMBL" id="CAJVRM010000173">
    <property type="protein sequence ID" value="CAG8976382.1"/>
    <property type="molecule type" value="Genomic_DNA"/>
</dbReference>
<dbReference type="SMART" id="SM00248">
    <property type="entry name" value="ANK"/>
    <property type="match status" value="20"/>
</dbReference>
<evidence type="ECO:0000256" key="2">
    <source>
        <dbReference type="ARBA" id="ARBA00023043"/>
    </source>
</evidence>
<dbReference type="Pfam" id="PF12796">
    <property type="entry name" value="Ank_2"/>
    <property type="match status" value="6"/>
</dbReference>
<sequence length="1636" mass="182544">MSGFDVAAGVVGMVSLGLQCCKGIATFYGSYKDYGPKMEQLLESTKNCRRVLEIISTITINHGSLNPSASQSIEDCIVACVDALEVVEMRLKKLKPSDKPWKYGHSMQRIFDKSVYCFKETTLLSLAQSLDSAKDDVTRALGILAYLKIEKMDGRLQNGLGDVTTQITGISSEVKDVSTSVALVSSRVGNIDNAVRILPSQLDKLELNVLGEIKEGRRIAEEIPDETILNWITTVKFEERQNTVIKSLHEGTCTWFFEHPKFLDWRDGTNKELWCVGIPGGGKTVLTAAIIRHLRKMINVKDTGLCFIYFSHQTQKEQDLLGILLSLLRQIAKHISPIPDSVRQKYIGLKPNEESLDLENAIILLKSSMLTLSRTLIVIDGLDECEQDIRGDIIDHIRSLSTAMNILVTSRDLPDIRDSFQASPEIFISATDDDMRLYLRDTIKASKTLSRLTGRNSELSLRIIDTICEKAHGMFLYAKLNIGSVVKSINLARVNRALSKMPEDLEATYDMEIEMIQADPDSHDIAMRVLAWIIFATEGRPFTLSELQHAVAIQEYNEFQDEFEEEPFNNFLCPDPLFLLKSCRGFLVLNEEDNTVMWAHYTTREYFNKEKRKSVLFPNAYFEVTQACISYLSLDYSLNFFGGFLNIFHDKFRRGRITFANVNFELATQITLLEHFDMYPLYLFAVVEWGKFASKMETSSDLRCEEMILQLLENETILQHVSRFWNFSSSFRSFDGTSQLYQWLEEYFTKHNKPSSGITLASAFGLARVVSAMAEKGADLNTVDERSYTPLILAIQCQKIEIFKVLLEHNADLNITDHYGNTPLIYVSGGNVPDARMLEILLKLPYKDLNKTNHDGLSALHTASQNAATFKMLLESGADPNIIDKFGRTPLICVANRSRFLWGQPCIDPTCIHKYNIDPNIKDIEGRTALSYAAETSKENLVHALLQVTSEPCLQDLKGMNALMYAALSDSDETTNILKTIVQKVAVDLNITDLEGRNVLKIAAQSSNCKKKIEVLLPFLEDLNQLDQSGQTLITYLATTLTDDSVAALTMLLDQEGIKIDVPDRSGRTPLVNALSKTCKGIRESEDCRSQIVKLLIERGANLEIKDEDGRTPLSLAAGLGNADIFQAFLGHLPDTRKIKCKAGRPPISYAAERGHTKIVEILLSFSDGLPSEPDLWKGTPLEYAAICGHCEIIELILKHEADNIGKTSANIALCYSATHRHVDVLKALLERQDIDVNFSSHADTMTSPLLCAVSAGDLECVKILVDKGASLDTKTQDGQTIIYIAAWRNHLEVVEYLFSKKEVQNQIDTQDALGQTPLLRAISYGDLSMVECLLDHGADTGCMNEDGENAISMSASKGFEDIFAALVKKGANPQLRDKESKCPLMLAAKYGNLTMIKTLIEKYGFDPQSKSADGSTPLYEAVAVGAPEEVIELLLKYKASPDAESEDGFTPLTVAALLGNQRTTELLMSASKYGLSYRNKYNRSSLSIGAELGMLPGIELLLKMGCDINERDETGRSALSWAVQSNPESCLEVVKFMLAQEGVDLESMDNEENTLLDWASSPYGLFFDAWEADNKNTKELVIELLDNALWKIAMERDKVSAEMGKSEEDNEITNTMHAEPLSGLYEEEHVMLEPC</sequence>
<dbReference type="OrthoDB" id="163438at2759"/>
<feature type="repeat" description="ANK" evidence="3">
    <location>
        <begin position="786"/>
        <end position="818"/>
    </location>
</feature>
<protein>
    <recommendedName>
        <fullName evidence="4">Nephrocystin 3-like N-terminal domain-containing protein</fullName>
    </recommendedName>
</protein>
<dbReference type="InterPro" id="IPR002110">
    <property type="entry name" value="Ankyrin_rpt"/>
</dbReference>
<accession>A0A9N9Q6G0</accession>
<dbReference type="Pfam" id="PF13857">
    <property type="entry name" value="Ank_5"/>
    <property type="match status" value="1"/>
</dbReference>
<dbReference type="Proteomes" id="UP000701801">
    <property type="component" value="Unassembled WGS sequence"/>
</dbReference>
<gene>
    <name evidence="5" type="ORF">HYALB_00006155</name>
</gene>
<dbReference type="Pfam" id="PF00023">
    <property type="entry name" value="Ank"/>
    <property type="match status" value="1"/>
</dbReference>
<feature type="repeat" description="ANK" evidence="3">
    <location>
        <begin position="1245"/>
        <end position="1277"/>
    </location>
</feature>
<evidence type="ECO:0000256" key="3">
    <source>
        <dbReference type="PROSITE-ProRule" id="PRU00023"/>
    </source>
</evidence>
<dbReference type="PROSITE" id="PS50297">
    <property type="entry name" value="ANK_REP_REGION"/>
    <property type="match status" value="4"/>
</dbReference>
<feature type="repeat" description="ANK" evidence="3">
    <location>
        <begin position="1414"/>
        <end position="1447"/>
    </location>
</feature>
<name>A0A9N9Q6G0_9HELO</name>
<evidence type="ECO:0000256" key="1">
    <source>
        <dbReference type="ARBA" id="ARBA00022737"/>
    </source>
</evidence>
<dbReference type="SUPFAM" id="SSF52540">
    <property type="entry name" value="P-loop containing nucleoside triphosphate hydrolases"/>
    <property type="match status" value="1"/>
</dbReference>
<dbReference type="InterPro" id="IPR027417">
    <property type="entry name" value="P-loop_NTPase"/>
</dbReference>
<dbReference type="InterPro" id="IPR036770">
    <property type="entry name" value="Ankyrin_rpt-contain_sf"/>
</dbReference>
<feature type="repeat" description="ANK" evidence="3">
    <location>
        <begin position="1482"/>
        <end position="1514"/>
    </location>
</feature>
<organism evidence="5 6">
    <name type="scientific">Hymenoscyphus albidus</name>
    <dbReference type="NCBI Taxonomy" id="595503"/>
    <lineage>
        <taxon>Eukaryota</taxon>
        <taxon>Fungi</taxon>
        <taxon>Dikarya</taxon>
        <taxon>Ascomycota</taxon>
        <taxon>Pezizomycotina</taxon>
        <taxon>Leotiomycetes</taxon>
        <taxon>Helotiales</taxon>
        <taxon>Helotiaceae</taxon>
        <taxon>Hymenoscyphus</taxon>
    </lineage>
</organism>
<feature type="repeat" description="ANK" evidence="3">
    <location>
        <begin position="1314"/>
        <end position="1346"/>
    </location>
</feature>
<keyword evidence="6" id="KW-1185">Reference proteome</keyword>